<gene>
    <name evidence="4" type="ORF">CF394_09960</name>
</gene>
<evidence type="ECO:0000313" key="5">
    <source>
        <dbReference type="Proteomes" id="UP000217065"/>
    </source>
</evidence>
<evidence type="ECO:0000259" key="3">
    <source>
        <dbReference type="PROSITE" id="PS51186"/>
    </source>
</evidence>
<reference evidence="4 5" key="1">
    <citation type="submission" date="2017-07" db="EMBL/GenBank/DDBJ databases">
        <title>Tetzosporium hominis gen.nov. sp.nov.</title>
        <authorList>
            <person name="Tetz G."/>
            <person name="Tetz V."/>
        </authorList>
    </citation>
    <scope>NUCLEOTIDE SEQUENCE [LARGE SCALE GENOMIC DNA]</scope>
    <source>
        <strain evidence="4 5">VT-49</strain>
    </source>
</reference>
<dbReference type="Pfam" id="PF00583">
    <property type="entry name" value="Acetyltransf_1"/>
    <property type="match status" value="1"/>
</dbReference>
<keyword evidence="5" id="KW-1185">Reference proteome</keyword>
<protein>
    <submittedName>
        <fullName evidence="4">GNAT family N-acetyltransferase</fullName>
    </submittedName>
</protein>
<keyword evidence="2" id="KW-0012">Acyltransferase</keyword>
<dbReference type="PROSITE" id="PS51186">
    <property type="entry name" value="GNAT"/>
    <property type="match status" value="1"/>
</dbReference>
<dbReference type="InterPro" id="IPR000182">
    <property type="entry name" value="GNAT_dom"/>
</dbReference>
<dbReference type="OrthoDB" id="9815041at2"/>
<dbReference type="GO" id="GO:0016747">
    <property type="term" value="F:acyltransferase activity, transferring groups other than amino-acyl groups"/>
    <property type="evidence" value="ECO:0007669"/>
    <property type="project" value="InterPro"/>
</dbReference>
<evidence type="ECO:0000256" key="1">
    <source>
        <dbReference type="ARBA" id="ARBA00022679"/>
    </source>
</evidence>
<accession>A0A264W1U1</accession>
<dbReference type="InterPro" id="IPR050832">
    <property type="entry name" value="Bact_Acetyltransf"/>
</dbReference>
<dbReference type="RefSeq" id="WP_094943378.1">
    <property type="nucleotide sequence ID" value="NZ_NOKQ01000220.1"/>
</dbReference>
<organism evidence="4 5">
    <name type="scientific">Tetzosporium hominis</name>
    <dbReference type="NCBI Taxonomy" id="2020506"/>
    <lineage>
        <taxon>Bacteria</taxon>
        <taxon>Bacillati</taxon>
        <taxon>Bacillota</taxon>
        <taxon>Bacilli</taxon>
        <taxon>Bacillales</taxon>
        <taxon>Caryophanaceae</taxon>
        <taxon>Tetzosporium</taxon>
    </lineage>
</organism>
<name>A0A264W1U1_9BACL</name>
<dbReference type="CDD" id="cd04301">
    <property type="entry name" value="NAT_SF"/>
    <property type="match status" value="1"/>
</dbReference>
<sequence length="147" mass="16636">MTYEIKEITDLNAVSVTHLVEESEQEGYRFLTRLVKQYADGSELFQKPGEALFGVWKEDELVGIGGILQNSYSDDPSSGRLRRFYVLAEERRHGVGTLLLEACLNKAKESFKSVTCRTDSAKADAFYRQNGFVAVHHSPDTTHRITF</sequence>
<dbReference type="Gene3D" id="3.40.630.30">
    <property type="match status" value="1"/>
</dbReference>
<evidence type="ECO:0000313" key="4">
    <source>
        <dbReference type="EMBL" id="OZS77533.1"/>
    </source>
</evidence>
<dbReference type="SUPFAM" id="SSF55729">
    <property type="entry name" value="Acyl-CoA N-acyltransferases (Nat)"/>
    <property type="match status" value="1"/>
</dbReference>
<dbReference type="Proteomes" id="UP000217065">
    <property type="component" value="Unassembled WGS sequence"/>
</dbReference>
<feature type="domain" description="N-acetyltransferase" evidence="3">
    <location>
        <begin position="3"/>
        <end position="147"/>
    </location>
</feature>
<evidence type="ECO:0000256" key="2">
    <source>
        <dbReference type="ARBA" id="ARBA00023315"/>
    </source>
</evidence>
<dbReference type="EMBL" id="NOKQ01000220">
    <property type="protein sequence ID" value="OZS77533.1"/>
    <property type="molecule type" value="Genomic_DNA"/>
</dbReference>
<dbReference type="AlphaFoldDB" id="A0A264W1U1"/>
<proteinExistence type="predicted"/>
<comment type="caution">
    <text evidence="4">The sequence shown here is derived from an EMBL/GenBank/DDBJ whole genome shotgun (WGS) entry which is preliminary data.</text>
</comment>
<dbReference type="PANTHER" id="PTHR43877">
    <property type="entry name" value="AMINOALKYLPHOSPHONATE N-ACETYLTRANSFERASE-RELATED-RELATED"/>
    <property type="match status" value="1"/>
</dbReference>
<keyword evidence="1 4" id="KW-0808">Transferase</keyword>
<dbReference type="InterPro" id="IPR016181">
    <property type="entry name" value="Acyl_CoA_acyltransferase"/>
</dbReference>